<evidence type="ECO:0000313" key="1">
    <source>
        <dbReference type="EMBL" id="MBW6408972.1"/>
    </source>
</evidence>
<reference evidence="1 2" key="1">
    <citation type="submission" date="2021-07" db="EMBL/GenBank/DDBJ databases">
        <title>Clostridium weizhouense sp. nov., an anaerobic bacterium isolated from activated sludge of Petroleum wastewater.</title>
        <authorList>
            <person name="Li Q."/>
        </authorList>
    </citation>
    <scope>NUCLEOTIDE SEQUENCE [LARGE SCALE GENOMIC DNA]</scope>
    <source>
        <strain evidence="1 2">YB-6</strain>
    </source>
</reference>
<sequence>MDWFYDKEINIYTYKDYEDKHGITRDGYIKASNEPYLVDIQPYSAEKCKQDYGYDIECTKRVFSDIYGKITESVVIEYRNKFYSIQKIIEWDDYLELMILESKEDIKIIETGVESNG</sequence>
<dbReference type="Proteomes" id="UP001519921">
    <property type="component" value="Unassembled WGS sequence"/>
</dbReference>
<proteinExistence type="predicted"/>
<dbReference type="EMBL" id="JAHXPT010000002">
    <property type="protein sequence ID" value="MBW6408972.1"/>
    <property type="molecule type" value="Genomic_DNA"/>
</dbReference>
<keyword evidence="2" id="KW-1185">Reference proteome</keyword>
<organism evidence="1 2">
    <name type="scientific">Clostridium weizhouense</name>
    <dbReference type="NCBI Taxonomy" id="2859781"/>
    <lineage>
        <taxon>Bacteria</taxon>
        <taxon>Bacillati</taxon>
        <taxon>Bacillota</taxon>
        <taxon>Clostridia</taxon>
        <taxon>Eubacteriales</taxon>
        <taxon>Clostridiaceae</taxon>
        <taxon>Clostridium</taxon>
    </lineage>
</organism>
<protein>
    <recommendedName>
        <fullName evidence="3">Phage protein</fullName>
    </recommendedName>
</protein>
<evidence type="ECO:0000313" key="2">
    <source>
        <dbReference type="Proteomes" id="UP001519921"/>
    </source>
</evidence>
<comment type="caution">
    <text evidence="1">The sequence shown here is derived from an EMBL/GenBank/DDBJ whole genome shotgun (WGS) entry which is preliminary data.</text>
</comment>
<accession>A0ABS7AK09</accession>
<evidence type="ECO:0008006" key="3">
    <source>
        <dbReference type="Google" id="ProtNLM"/>
    </source>
</evidence>
<dbReference type="RefSeq" id="WP_219778036.1">
    <property type="nucleotide sequence ID" value="NZ_JAHXPT010000002.1"/>
</dbReference>
<name>A0ABS7AK09_9CLOT</name>
<gene>
    <name evidence="1" type="ORF">KYD98_02610</name>
</gene>